<keyword evidence="2" id="KW-1185">Reference proteome</keyword>
<evidence type="ECO:0000313" key="2">
    <source>
        <dbReference type="Proteomes" id="UP000502617"/>
    </source>
</evidence>
<name>A0A6G8R601_9CAUD</name>
<reference evidence="1 2" key="1">
    <citation type="submission" date="2020-03" db="EMBL/GenBank/DDBJ databases">
        <title>The Isolation and Genome Sequence of a Novel Cyanophage S-N03 from the Huanghai Sea, China.</title>
        <authorList>
            <person name="Jiang T."/>
        </authorList>
    </citation>
    <scope>NUCLEOTIDE SEQUENCE [LARGE SCALE GENOMIC DNA]</scope>
</reference>
<sequence length="51" mass="5929">MNFKLTSQEFAVVMKALDHLRFVETPGNDEERINDLRDKLAFQFTQGLDKA</sequence>
<evidence type="ECO:0000313" key="1">
    <source>
        <dbReference type="EMBL" id="QIN96820.1"/>
    </source>
</evidence>
<dbReference type="KEGG" id="vg:77945170"/>
<organism evidence="1 2">
    <name type="scientific">Synechococcus phage S-N03</name>
    <dbReference type="NCBI Taxonomy" id="2718943"/>
    <lineage>
        <taxon>Viruses</taxon>
        <taxon>Duplodnaviria</taxon>
        <taxon>Heunggongvirae</taxon>
        <taxon>Uroviricota</taxon>
        <taxon>Caudoviricetes</taxon>
        <taxon>Pantevenvirales</taxon>
        <taxon>Kyanoviridae</taxon>
        <taxon>Huanghaivirus</taxon>
        <taxon>Huanghaivirus snothree</taxon>
    </lineage>
</organism>
<accession>A0A6G8R601</accession>
<dbReference type="RefSeq" id="YP_010669200.1">
    <property type="nucleotide sequence ID" value="NC_070959.1"/>
</dbReference>
<protein>
    <submittedName>
        <fullName evidence="1">Uncharacterized protein</fullName>
    </submittedName>
</protein>
<proteinExistence type="predicted"/>
<dbReference type="GeneID" id="77945170"/>
<dbReference type="EMBL" id="MT162466">
    <property type="protein sequence ID" value="QIN96820.1"/>
    <property type="molecule type" value="Genomic_DNA"/>
</dbReference>
<dbReference type="Proteomes" id="UP000502617">
    <property type="component" value="Segment"/>
</dbReference>